<dbReference type="Proteomes" id="UP001365405">
    <property type="component" value="Unassembled WGS sequence"/>
</dbReference>
<keyword evidence="2 3" id="KW-0175">Coiled coil</keyword>
<evidence type="ECO:0000256" key="1">
    <source>
        <dbReference type="ARBA" id="ARBA00009477"/>
    </source>
</evidence>
<dbReference type="EMBL" id="JBBUTH010000011">
    <property type="protein sequence ID" value="MEK8053361.1"/>
    <property type="molecule type" value="Genomic_DNA"/>
</dbReference>
<dbReference type="Pfam" id="PF25954">
    <property type="entry name" value="Beta-barrel_RND_2"/>
    <property type="match status" value="1"/>
</dbReference>
<comment type="similarity">
    <text evidence="1">Belongs to the membrane fusion protein (MFP) (TC 8.A.1) family.</text>
</comment>
<evidence type="ECO:0000313" key="7">
    <source>
        <dbReference type="EMBL" id="MEK8053361.1"/>
    </source>
</evidence>
<name>A0ABU9CNJ6_9BURK</name>
<evidence type="ECO:0000256" key="4">
    <source>
        <dbReference type="SAM" id="MobiDB-lite"/>
    </source>
</evidence>
<dbReference type="InterPro" id="IPR030190">
    <property type="entry name" value="MacA_alpha-hairpin_sf"/>
</dbReference>
<proteinExistence type="inferred from homology"/>
<feature type="coiled-coil region" evidence="3">
    <location>
        <begin position="138"/>
        <end position="172"/>
    </location>
</feature>
<evidence type="ECO:0000313" key="8">
    <source>
        <dbReference type="Proteomes" id="UP001365405"/>
    </source>
</evidence>
<comment type="caution">
    <text evidence="7">The sequence shown here is derived from an EMBL/GenBank/DDBJ whole genome shotgun (WGS) entry which is preliminary data.</text>
</comment>
<dbReference type="Gene3D" id="2.40.420.20">
    <property type="match status" value="1"/>
</dbReference>
<sequence>MDHAPEPAPPPAAGGTPRSLAGLRIDRGAPALKRRRRRWPWVLGALVLLAAGAAALAPRSTEVQVSSVLAAYPSQQWAQLTASGYVVAQRRAAVASKGTGRLVELRVREGSVLKAGELIGRLDDSDVQAALAAVQAGVQQAEAATAQARAAVGQAQAELANAEVELRRQQELRAQGFVSPQAVDGAERRLAVARSALATQQAAVAAAQSAVQTARSQVQVQQVNRANTEIRAPFDGVVLVKNANVGDMITPFSSATGTSGAVVTMADMGTLEVEADVSESNVAKVKPEQPVEITLDAIPDARFAGRVARIVPTVDRAKATVMTKIRFDALDARILPEMSAKVSFLSRPATAADQQAVTAVNPKAITTRDGQKLVFRVSAAGTAEAVPVTPGRLLGEVQELLNPALKSGERVVLSPPEALKAGARVTVAAK</sequence>
<protein>
    <submittedName>
        <fullName evidence="7">Efflux RND transporter periplasmic adaptor subunit</fullName>
    </submittedName>
</protein>
<feature type="region of interest" description="Disordered" evidence="4">
    <location>
        <begin position="1"/>
        <end position="21"/>
    </location>
</feature>
<dbReference type="Gene3D" id="2.40.30.170">
    <property type="match status" value="1"/>
</dbReference>
<gene>
    <name evidence="7" type="ORF">AACH10_24100</name>
</gene>
<accession>A0ABU9CNJ6</accession>
<feature type="domain" description="CusB-like beta-barrel" evidence="6">
    <location>
        <begin position="273"/>
        <end position="345"/>
    </location>
</feature>
<evidence type="ECO:0000259" key="6">
    <source>
        <dbReference type="Pfam" id="PF25954"/>
    </source>
</evidence>
<dbReference type="RefSeq" id="WP_341413098.1">
    <property type="nucleotide sequence ID" value="NZ_JBBUTH010000011.1"/>
</dbReference>
<dbReference type="Gene3D" id="2.40.50.100">
    <property type="match status" value="1"/>
</dbReference>
<dbReference type="Gene3D" id="6.10.140.1990">
    <property type="match status" value="1"/>
</dbReference>
<keyword evidence="8" id="KW-1185">Reference proteome</keyword>
<dbReference type="NCBIfam" id="TIGR01730">
    <property type="entry name" value="RND_mfp"/>
    <property type="match status" value="1"/>
</dbReference>
<dbReference type="PANTHER" id="PTHR30469:SF38">
    <property type="entry name" value="HLYD FAMILY SECRETION PROTEIN"/>
    <property type="match status" value="1"/>
</dbReference>
<dbReference type="InterPro" id="IPR058792">
    <property type="entry name" value="Beta-barrel_RND_2"/>
</dbReference>
<evidence type="ECO:0000259" key="5">
    <source>
        <dbReference type="Pfam" id="PF25917"/>
    </source>
</evidence>
<dbReference type="PANTHER" id="PTHR30469">
    <property type="entry name" value="MULTIDRUG RESISTANCE PROTEIN MDTA"/>
    <property type="match status" value="1"/>
</dbReference>
<dbReference type="InterPro" id="IPR006143">
    <property type="entry name" value="RND_pump_MFP"/>
</dbReference>
<reference evidence="7 8" key="1">
    <citation type="submission" date="2024-04" db="EMBL/GenBank/DDBJ databases">
        <title>Novel species of the genus Ideonella isolated from streams.</title>
        <authorList>
            <person name="Lu H."/>
        </authorList>
    </citation>
    <scope>NUCLEOTIDE SEQUENCE [LARGE SCALE GENOMIC DNA]</scope>
    <source>
        <strain evidence="7 8">DXS22W</strain>
    </source>
</reference>
<feature type="compositionally biased region" description="Pro residues" evidence="4">
    <location>
        <begin position="1"/>
        <end position="12"/>
    </location>
</feature>
<evidence type="ECO:0000256" key="2">
    <source>
        <dbReference type="ARBA" id="ARBA00023054"/>
    </source>
</evidence>
<evidence type="ECO:0000256" key="3">
    <source>
        <dbReference type="SAM" id="Coils"/>
    </source>
</evidence>
<dbReference type="Pfam" id="PF25917">
    <property type="entry name" value="BSH_RND"/>
    <property type="match status" value="1"/>
</dbReference>
<organism evidence="7 8">
    <name type="scientific">Pseudaquabacterium inlustre</name>
    <dbReference type="NCBI Taxonomy" id="2984192"/>
    <lineage>
        <taxon>Bacteria</taxon>
        <taxon>Pseudomonadati</taxon>
        <taxon>Pseudomonadota</taxon>
        <taxon>Betaproteobacteria</taxon>
        <taxon>Burkholderiales</taxon>
        <taxon>Sphaerotilaceae</taxon>
        <taxon>Pseudaquabacterium</taxon>
    </lineage>
</organism>
<dbReference type="SUPFAM" id="SSF111369">
    <property type="entry name" value="HlyD-like secretion proteins"/>
    <property type="match status" value="2"/>
</dbReference>
<feature type="domain" description="Multidrug resistance protein MdtA-like barrel-sandwich hybrid" evidence="5">
    <location>
        <begin position="91"/>
        <end position="250"/>
    </location>
</feature>
<dbReference type="InterPro" id="IPR058625">
    <property type="entry name" value="MdtA-like_BSH"/>
</dbReference>